<dbReference type="FunCoup" id="A0A448YJJ1">
    <property type="interactions" value="173"/>
</dbReference>
<feature type="domain" description="Ribosome maturation protein SDO1/SBDS N-terminal" evidence="2">
    <location>
        <begin position="4"/>
        <end position="99"/>
    </location>
</feature>
<evidence type="ECO:0000256" key="1">
    <source>
        <dbReference type="SAM" id="MobiDB-lite"/>
    </source>
</evidence>
<dbReference type="STRING" id="13370.A0A448YJJ1"/>
<dbReference type="Gene3D" id="3.30.1250.10">
    <property type="entry name" value="Ribosome maturation protein SBDS, N-terminal domain"/>
    <property type="match status" value="1"/>
</dbReference>
<evidence type="ECO:0000313" key="4">
    <source>
        <dbReference type="Proteomes" id="UP000290900"/>
    </source>
</evidence>
<proteinExistence type="predicted"/>
<dbReference type="InParanoid" id="A0A448YJJ1"/>
<sequence length="113" mass="12545">MTGATKVFYRGKKVDFCLFIDSEHAYHKWLDGDKSVPLSDVLGSYEIYVNTTGTGAEGELEAASKQTLAEEFGSFDSVEDDIIPKILREGKIQKTKTEKKHSGHQEPAYKTVG</sequence>
<keyword evidence="4" id="KW-1185">Reference proteome</keyword>
<dbReference type="InterPro" id="IPR036786">
    <property type="entry name" value="Ribosome_mat_SBDS_N_sf"/>
</dbReference>
<name>A0A448YJJ1_BRENA</name>
<gene>
    <name evidence="3" type="ORF">BRENAR_LOCUS1796</name>
</gene>
<dbReference type="EMBL" id="CAACVR010000009">
    <property type="protein sequence ID" value="VEU21061.1"/>
    <property type="molecule type" value="Genomic_DNA"/>
</dbReference>
<organism evidence="3 4">
    <name type="scientific">Brettanomyces naardenensis</name>
    <name type="common">Yeast</name>
    <dbReference type="NCBI Taxonomy" id="13370"/>
    <lineage>
        <taxon>Eukaryota</taxon>
        <taxon>Fungi</taxon>
        <taxon>Dikarya</taxon>
        <taxon>Ascomycota</taxon>
        <taxon>Saccharomycotina</taxon>
        <taxon>Pichiomycetes</taxon>
        <taxon>Pichiales</taxon>
        <taxon>Pichiaceae</taxon>
        <taxon>Brettanomyces</taxon>
    </lineage>
</organism>
<protein>
    <submittedName>
        <fullName evidence="3">DEKNAAC102014</fullName>
    </submittedName>
</protein>
<evidence type="ECO:0000313" key="3">
    <source>
        <dbReference type="EMBL" id="VEU21061.1"/>
    </source>
</evidence>
<dbReference type="Pfam" id="PF01172">
    <property type="entry name" value="SBDS_N"/>
    <property type="match status" value="1"/>
</dbReference>
<dbReference type="SUPFAM" id="SSF89895">
    <property type="entry name" value="FYSH domain"/>
    <property type="match status" value="1"/>
</dbReference>
<evidence type="ECO:0000259" key="2">
    <source>
        <dbReference type="Pfam" id="PF01172"/>
    </source>
</evidence>
<dbReference type="AlphaFoldDB" id="A0A448YJJ1"/>
<dbReference type="Proteomes" id="UP000290900">
    <property type="component" value="Unassembled WGS sequence"/>
</dbReference>
<accession>A0A448YJJ1</accession>
<dbReference type="InterPro" id="IPR019783">
    <property type="entry name" value="SDO1/SBDS_N"/>
</dbReference>
<feature type="region of interest" description="Disordered" evidence="1">
    <location>
        <begin position="93"/>
        <end position="113"/>
    </location>
</feature>
<reference evidence="3 4" key="1">
    <citation type="submission" date="2018-12" db="EMBL/GenBank/DDBJ databases">
        <authorList>
            <person name="Tiukova I."/>
            <person name="Dainat J."/>
        </authorList>
    </citation>
    <scope>NUCLEOTIDE SEQUENCE [LARGE SCALE GENOMIC DNA]</scope>
</reference>
<dbReference type="OrthoDB" id="2567806at2759"/>